<accession>A0ACC5PX39</accession>
<dbReference type="Proteomes" id="UP000610459">
    <property type="component" value="Unassembled WGS sequence"/>
</dbReference>
<reference evidence="1 2" key="1">
    <citation type="journal article" date="2020" name="FEMS Microbiol. Ecol.">
        <title>Temporal dynamics of bacterial communities during seed development and maturation.</title>
        <authorList>
            <person name="Chesneau G."/>
            <person name="Torres-Cortes G."/>
            <person name="Briand M."/>
            <person name="Darrasse A."/>
            <person name="Preveaux A."/>
            <person name="Marais C."/>
            <person name="Jacques M.A."/>
            <person name="Shade A."/>
            <person name="Barret M."/>
        </authorList>
    </citation>
    <scope>NUCLEOTIDE SEQUENCE [LARGE SCALE GENOMIC DNA]</scope>
    <source>
        <strain evidence="1 2">CFBP13709</strain>
    </source>
</reference>
<keyword evidence="2" id="KW-1185">Reference proteome</keyword>
<dbReference type="EMBL" id="JACYNR010000116">
    <property type="protein sequence ID" value="MBD8129405.1"/>
    <property type="molecule type" value="Genomic_DNA"/>
</dbReference>
<sequence length="130" mass="14905">MRLSIGLFFSMLFTLIFGVLAAKFAAMRRVILPFVNFMESVPLLGFLTFTTAFFLGLYPHSIMGLEGLAIFAVFTGQAWNMMLTLYQTLCVLPNELMEATTAFRCNPWQRFWRLGFLYSFPGLLWNTMVS</sequence>
<protein>
    <submittedName>
        <fullName evidence="1">ABC transporter permease subunit</fullName>
    </submittedName>
</protein>
<name>A0ACC5PX39_ENTAG</name>
<comment type="caution">
    <text evidence="1">The sequence shown here is derived from an EMBL/GenBank/DDBJ whole genome shotgun (WGS) entry which is preliminary data.</text>
</comment>
<proteinExistence type="predicted"/>
<organism evidence="1 2">
    <name type="scientific">Enterobacter agglomerans</name>
    <name type="common">Erwinia herbicola</name>
    <name type="synonym">Pantoea agglomerans</name>
    <dbReference type="NCBI Taxonomy" id="549"/>
    <lineage>
        <taxon>Bacteria</taxon>
        <taxon>Pseudomonadati</taxon>
        <taxon>Pseudomonadota</taxon>
        <taxon>Gammaproteobacteria</taxon>
        <taxon>Enterobacterales</taxon>
        <taxon>Erwiniaceae</taxon>
        <taxon>Pantoea</taxon>
        <taxon>Pantoea agglomerans group</taxon>
    </lineage>
</organism>
<evidence type="ECO:0000313" key="2">
    <source>
        <dbReference type="Proteomes" id="UP000610459"/>
    </source>
</evidence>
<gene>
    <name evidence="1" type="ORF">IFT41_25295</name>
</gene>
<evidence type="ECO:0000313" key="1">
    <source>
        <dbReference type="EMBL" id="MBD8129405.1"/>
    </source>
</evidence>
<feature type="non-terminal residue" evidence="1">
    <location>
        <position position="130"/>
    </location>
</feature>